<proteinExistence type="predicted"/>
<dbReference type="AlphaFoldDB" id="A0A6J5DZT2"/>
<feature type="compositionally biased region" description="Basic and acidic residues" evidence="1">
    <location>
        <begin position="346"/>
        <end position="355"/>
    </location>
</feature>
<gene>
    <name evidence="3" type="ORF">LMG29739_03200</name>
</gene>
<evidence type="ECO:0000313" key="4">
    <source>
        <dbReference type="Proteomes" id="UP000494329"/>
    </source>
</evidence>
<keyword evidence="2" id="KW-1133">Transmembrane helix</keyword>
<sequence>MNRTVRRLLVGLQSFGKTQWALVAVLVLLGAALWMPKLALMHQRFTYVVTFDITQSMNVEDMTLNGEHISRLRYALAATRDAVRRMPCGSRVGWSVFTGSRALLLLQPIEVCEHYDALLASLDGIDGRMRWANASRIATGGIYSAIQQARQIGEHTAVVFITDGQEAPPRPASETSILGVTPGAVKGWLIGVGGDQPQRIPKSDSEGNPDGFWSASDVVQTNELSGAQAGAPSHEELSQLRDPYLQSLSGQTGFEYLRLTTPASLSRALLDPRFAESERVATDVRWYAALAAWLVLTGVFLPADRLARVMGVGLPTRQRVRKPARERARQSSAPLRPPPHNTADVPTRDSHPAAF</sequence>
<reference evidence="3 4" key="1">
    <citation type="submission" date="2020-04" db="EMBL/GenBank/DDBJ databases">
        <authorList>
            <person name="De Canck E."/>
        </authorList>
    </citation>
    <scope>NUCLEOTIDE SEQUENCE [LARGE SCALE GENOMIC DNA]</scope>
    <source>
        <strain evidence="3 4">LMG 29739</strain>
    </source>
</reference>
<name>A0A6J5DZT2_9BURK</name>
<organism evidence="3 4">
    <name type="scientific">Paraburkholderia solisilvae</name>
    <dbReference type="NCBI Taxonomy" id="624376"/>
    <lineage>
        <taxon>Bacteria</taxon>
        <taxon>Pseudomonadati</taxon>
        <taxon>Pseudomonadota</taxon>
        <taxon>Betaproteobacteria</taxon>
        <taxon>Burkholderiales</taxon>
        <taxon>Burkholderiaceae</taxon>
        <taxon>Paraburkholderia</taxon>
    </lineage>
</organism>
<evidence type="ECO:0008006" key="5">
    <source>
        <dbReference type="Google" id="ProtNLM"/>
    </source>
</evidence>
<dbReference type="InterPro" id="IPR036465">
    <property type="entry name" value="vWFA_dom_sf"/>
</dbReference>
<feature type="transmembrane region" description="Helical" evidence="2">
    <location>
        <begin position="20"/>
        <end position="40"/>
    </location>
</feature>
<evidence type="ECO:0000256" key="1">
    <source>
        <dbReference type="SAM" id="MobiDB-lite"/>
    </source>
</evidence>
<accession>A0A6J5DZT2</accession>
<dbReference type="Gene3D" id="3.40.50.410">
    <property type="entry name" value="von Willebrand factor, type A domain"/>
    <property type="match status" value="1"/>
</dbReference>
<protein>
    <recommendedName>
        <fullName evidence="5">VWFA domain-containing protein</fullName>
    </recommendedName>
</protein>
<keyword evidence="4" id="KW-1185">Reference proteome</keyword>
<evidence type="ECO:0000256" key="2">
    <source>
        <dbReference type="SAM" id="Phobius"/>
    </source>
</evidence>
<dbReference type="SUPFAM" id="SSF53300">
    <property type="entry name" value="vWA-like"/>
    <property type="match status" value="1"/>
</dbReference>
<keyword evidence="2" id="KW-0472">Membrane</keyword>
<dbReference type="RefSeq" id="WP_175111894.1">
    <property type="nucleotide sequence ID" value="NZ_CADIKF010000023.1"/>
</dbReference>
<keyword evidence="2" id="KW-0812">Transmembrane</keyword>
<feature type="region of interest" description="Disordered" evidence="1">
    <location>
        <begin position="317"/>
        <end position="355"/>
    </location>
</feature>
<dbReference type="Proteomes" id="UP000494329">
    <property type="component" value="Unassembled WGS sequence"/>
</dbReference>
<evidence type="ECO:0000313" key="3">
    <source>
        <dbReference type="EMBL" id="CAB3759618.1"/>
    </source>
</evidence>
<dbReference type="EMBL" id="CADIKF010000023">
    <property type="protein sequence ID" value="CAB3759618.1"/>
    <property type="molecule type" value="Genomic_DNA"/>
</dbReference>